<feature type="compositionally biased region" description="Polar residues" evidence="1">
    <location>
        <begin position="363"/>
        <end position="389"/>
    </location>
</feature>
<dbReference type="AlphaFoldDB" id="A0A0D1E831"/>
<feature type="compositionally biased region" description="Low complexity" evidence="1">
    <location>
        <begin position="80"/>
        <end position="91"/>
    </location>
</feature>
<dbReference type="VEuPathDB" id="FungiDB:UMAG_01713"/>
<dbReference type="KEGG" id="uma:UMAG_01713"/>
<protein>
    <submittedName>
        <fullName evidence="3">Uncharacterized protein</fullName>
    </submittedName>
</protein>
<name>A0A0D1E831_MYCMD</name>
<organism evidence="3 4">
    <name type="scientific">Mycosarcoma maydis</name>
    <name type="common">Corn smut fungus</name>
    <name type="synonym">Ustilago maydis</name>
    <dbReference type="NCBI Taxonomy" id="5270"/>
    <lineage>
        <taxon>Eukaryota</taxon>
        <taxon>Fungi</taxon>
        <taxon>Dikarya</taxon>
        <taxon>Basidiomycota</taxon>
        <taxon>Ustilaginomycotina</taxon>
        <taxon>Ustilaginomycetes</taxon>
        <taxon>Ustilaginales</taxon>
        <taxon>Ustilaginaceae</taxon>
        <taxon>Mycosarcoma</taxon>
    </lineage>
</organism>
<dbReference type="OrthoDB" id="2547656at2759"/>
<evidence type="ECO:0000313" key="4">
    <source>
        <dbReference type="Proteomes" id="UP000000561"/>
    </source>
</evidence>
<accession>A0A0D1E831</accession>
<dbReference type="OMA" id="NHISHRT"/>
<proteinExistence type="predicted"/>
<sequence>MPLQDANKPSRKQILAAEREAHGAYDPDRLANLLPRILRIEKPSSKHASQNYAFRFTSRSHLRRRDNVLTGRENVRDGEANAASTATTSETRVNGMPLAPTWADSGSPRSPPSPTDDDPVPATVPQINYGDARPSRQPPSSPLDATMPNDTSTMQPNRTLTAADTSSGSNGESTEDGVSHSTTGLLAGGMVAAVLFLVALGIWISWYRHRSDRSAWKKRTKSHRLGSIDGLRGVSTDAQSATTAETLENKAGSSDFLVKHSVPPGKAGPFDRAVANILSHTSRAQSQPLRVDSIPGGGDSSTASYLDVPGASLSHSRSLDSIEEVAEPATGVSSHFDMAKRDSALSFVEMTPLRTTWTDRLHRPTTSPGDSTRAFGSSPTSVSFSTPDSRLNKKSSPRRPQSAKNGGEIEMTRQGSNLVIRQRPSTGTLRRPLSSAGSSFRSALRKTRGGEEDDGAICIETDGIVDRDDANKGLYELTIANSVHNTKLGSHFSSSTLQTAQMRTSYATMADSPSGSFSFEIKDAVRLGAPLTLEPRPTGPCSADPKAAVRVAEVKEERQPPATMSSKDTFVNDLDWNLQDCCWTTDSNIISVRSAITNASARDQAQPVNHES</sequence>
<feature type="region of interest" description="Disordered" evidence="1">
    <location>
        <begin position="65"/>
        <end position="181"/>
    </location>
</feature>
<keyword evidence="2" id="KW-1133">Transmembrane helix</keyword>
<feature type="transmembrane region" description="Helical" evidence="2">
    <location>
        <begin position="185"/>
        <end position="207"/>
    </location>
</feature>
<evidence type="ECO:0000256" key="2">
    <source>
        <dbReference type="SAM" id="Phobius"/>
    </source>
</evidence>
<dbReference type="GeneID" id="23562633"/>
<feature type="region of interest" description="Disordered" evidence="1">
    <location>
        <begin position="358"/>
        <end position="450"/>
    </location>
</feature>
<dbReference type="EMBL" id="CM003142">
    <property type="protein sequence ID" value="KIS70545.1"/>
    <property type="molecule type" value="Genomic_DNA"/>
</dbReference>
<dbReference type="eggNOG" id="ENOG502R25U">
    <property type="taxonomic scope" value="Eukaryota"/>
</dbReference>
<keyword evidence="2" id="KW-0812">Transmembrane</keyword>
<dbReference type="Proteomes" id="UP000000561">
    <property type="component" value="Chromosome 3"/>
</dbReference>
<feature type="compositionally biased region" description="Polar residues" evidence="1">
    <location>
        <begin position="413"/>
        <end position="428"/>
    </location>
</feature>
<feature type="region of interest" description="Disordered" evidence="1">
    <location>
        <begin position="284"/>
        <end position="305"/>
    </location>
</feature>
<dbReference type="RefSeq" id="XP_011387687.1">
    <property type="nucleotide sequence ID" value="XM_011389385.1"/>
</dbReference>
<feature type="compositionally biased region" description="Polar residues" evidence="1">
    <location>
        <begin position="148"/>
        <end position="172"/>
    </location>
</feature>
<gene>
    <name evidence="3" type="ORF">UMAG_01713</name>
</gene>
<keyword evidence="4" id="KW-1185">Reference proteome</keyword>
<keyword evidence="2" id="KW-0472">Membrane</keyword>
<evidence type="ECO:0000256" key="1">
    <source>
        <dbReference type="SAM" id="MobiDB-lite"/>
    </source>
</evidence>
<dbReference type="STRING" id="237631.A0A0D1E831"/>
<reference evidence="3 4" key="1">
    <citation type="journal article" date="2006" name="Nature">
        <title>Insights from the genome of the biotrophic fungal plant pathogen Ustilago maydis.</title>
        <authorList>
            <person name="Kamper J."/>
            <person name="Kahmann R."/>
            <person name="Bolker M."/>
            <person name="Ma L.J."/>
            <person name="Brefort T."/>
            <person name="Saville B.J."/>
            <person name="Banuett F."/>
            <person name="Kronstad J.W."/>
            <person name="Gold S.E."/>
            <person name="Muller O."/>
            <person name="Perlin M.H."/>
            <person name="Wosten H.A."/>
            <person name="de Vries R."/>
            <person name="Ruiz-Herrera J."/>
            <person name="Reynaga-Pena C.G."/>
            <person name="Snetselaar K."/>
            <person name="McCann M."/>
            <person name="Perez-Martin J."/>
            <person name="Feldbrugge M."/>
            <person name="Basse C.W."/>
            <person name="Steinberg G."/>
            <person name="Ibeas J.I."/>
            <person name="Holloman W."/>
            <person name="Guzman P."/>
            <person name="Farman M."/>
            <person name="Stajich J.E."/>
            <person name="Sentandreu R."/>
            <person name="Gonzalez-Prieto J.M."/>
            <person name="Kennell J.C."/>
            <person name="Molina L."/>
            <person name="Schirawski J."/>
            <person name="Mendoza-Mendoza A."/>
            <person name="Greilinger D."/>
            <person name="Munch K."/>
            <person name="Rossel N."/>
            <person name="Scherer M."/>
            <person name="Vranes M."/>
            <person name="Ladendorf O."/>
            <person name="Vincon V."/>
            <person name="Fuchs U."/>
            <person name="Sandrock B."/>
            <person name="Meng S."/>
            <person name="Ho E.C."/>
            <person name="Cahill M.J."/>
            <person name="Boyce K.J."/>
            <person name="Klose J."/>
            <person name="Klosterman S.J."/>
            <person name="Deelstra H.J."/>
            <person name="Ortiz-Castellanos L."/>
            <person name="Li W."/>
            <person name="Sanchez-Alonso P."/>
            <person name="Schreier P.H."/>
            <person name="Hauser-Hahn I."/>
            <person name="Vaupel M."/>
            <person name="Koopmann E."/>
            <person name="Friedrich G."/>
            <person name="Voss H."/>
            <person name="Schluter T."/>
            <person name="Margolis J."/>
            <person name="Platt D."/>
            <person name="Swimmer C."/>
            <person name="Gnirke A."/>
            <person name="Chen F."/>
            <person name="Vysotskaia V."/>
            <person name="Mannhaupt G."/>
            <person name="Guldener U."/>
            <person name="Munsterkotter M."/>
            <person name="Haase D."/>
            <person name="Oesterheld M."/>
            <person name="Mewes H.W."/>
            <person name="Mauceli E.W."/>
            <person name="DeCaprio D."/>
            <person name="Wade C.M."/>
            <person name="Butler J."/>
            <person name="Young S."/>
            <person name="Jaffe D.B."/>
            <person name="Calvo S."/>
            <person name="Nusbaum C."/>
            <person name="Galagan J."/>
            <person name="Birren B.W."/>
        </authorList>
    </citation>
    <scope>NUCLEOTIDE SEQUENCE [LARGE SCALE GENOMIC DNA]</scope>
    <source>
        <strain evidence="4">DSM 14603 / FGSC 9021 / UM521</strain>
    </source>
</reference>
<dbReference type="InParanoid" id="A0A0D1E831"/>
<evidence type="ECO:0000313" key="3">
    <source>
        <dbReference type="EMBL" id="KIS70545.1"/>
    </source>
</evidence>